<evidence type="ECO:0000313" key="1">
    <source>
        <dbReference type="EMBL" id="KAI5067286.1"/>
    </source>
</evidence>
<reference evidence="1" key="1">
    <citation type="submission" date="2021-01" db="EMBL/GenBank/DDBJ databases">
        <title>Adiantum capillus-veneris genome.</title>
        <authorList>
            <person name="Fang Y."/>
            <person name="Liao Q."/>
        </authorList>
    </citation>
    <scope>NUCLEOTIDE SEQUENCE</scope>
    <source>
        <strain evidence="1">H3</strain>
        <tissue evidence="1">Leaf</tissue>
    </source>
</reference>
<accession>A0A9D4ZC57</accession>
<keyword evidence="2" id="KW-1185">Reference proteome</keyword>
<comment type="caution">
    <text evidence="1">The sequence shown here is derived from an EMBL/GenBank/DDBJ whole genome shotgun (WGS) entry which is preliminary data.</text>
</comment>
<dbReference type="EMBL" id="JABFUD020000017">
    <property type="protein sequence ID" value="KAI5067286.1"/>
    <property type="molecule type" value="Genomic_DNA"/>
</dbReference>
<proteinExistence type="predicted"/>
<sequence length="141" mass="15779">MKAVLPSWLPGCHLGQYMSTNTPSYVIFIDSAIMSHTFKSILNNLVFMEIGYVQLCATALQSLFELLAGCAVVVQSFVTGGSMVGSCSWKKAFDESLQLFFLSTGFEQRLNLRVRWTSRQAVSVGLKYWGYLLSQPNFKDN</sequence>
<evidence type="ECO:0000313" key="2">
    <source>
        <dbReference type="Proteomes" id="UP000886520"/>
    </source>
</evidence>
<protein>
    <submittedName>
        <fullName evidence="1">Uncharacterized protein</fullName>
    </submittedName>
</protein>
<organism evidence="1 2">
    <name type="scientific">Adiantum capillus-veneris</name>
    <name type="common">Maidenhair fern</name>
    <dbReference type="NCBI Taxonomy" id="13818"/>
    <lineage>
        <taxon>Eukaryota</taxon>
        <taxon>Viridiplantae</taxon>
        <taxon>Streptophyta</taxon>
        <taxon>Embryophyta</taxon>
        <taxon>Tracheophyta</taxon>
        <taxon>Polypodiopsida</taxon>
        <taxon>Polypodiidae</taxon>
        <taxon>Polypodiales</taxon>
        <taxon>Pteridineae</taxon>
        <taxon>Pteridaceae</taxon>
        <taxon>Vittarioideae</taxon>
        <taxon>Adiantum</taxon>
    </lineage>
</organism>
<dbReference type="Proteomes" id="UP000886520">
    <property type="component" value="Chromosome 17"/>
</dbReference>
<name>A0A9D4ZC57_ADICA</name>
<gene>
    <name evidence="1" type="ORF">GOP47_0017814</name>
</gene>
<dbReference type="AlphaFoldDB" id="A0A9D4ZC57"/>